<keyword evidence="2" id="KW-1185">Reference proteome</keyword>
<sequence length="613" mass="60480">MGSPRAGIEGLPATCQCWTRSPADCRPRDRHPSSRPHRPRPLPLLLEAACFSSCGTSERSRTLPSSLALSPASQLLFPDCSLPFFILCLGGAHPRGCIAAPLPMAASSAFVFAAAGATRPCPSRASAVGSRSAWAGALSPPRHFARVPALAPRLPADLPPAPPRQQLPPPPTMATPTPPTPTPVTVETGGDPAGWTTLRDGGVTSAAGFAAAATTAGLKASGTPDMAVILVTTAEPATAAAVLTQSVVRAAPVDLCAAHLTEAGGVARAVVVNSGQANACTGADGEADAAAMAAAVATAAACAPSQVLVASTGVIGKRVDMAKYEAAVPGLVGAATANGGATAARAILTTDLVEKTACVTGTIGGKTVTVGGMAKGSGMIHPNMATMLGFVTTDAAVEPAVWAAMVSAAADASFNAITVDGDTSTNDSLVGLASGAAGNVAITDGASADGQSLAAALTVVCVRLAKAIARDGEGATVLLEVSVTGASTDADARAVARAVAGSSLTKAAVYGRDPNWGRIAAAAGRAGVPFDQTRLGVSLGGVPLMVGGTPVPYDETAVSGYMAAAAASTAYLGQGGEDTVRLDVALGGGPGAGVAWGCDLTYKYVEINAEYTT</sequence>
<reference evidence="1" key="1">
    <citation type="submission" date="2019-11" db="EMBL/GenBank/DDBJ databases">
        <title>Nori genome reveals adaptations in red seaweeds to the harsh intertidal environment.</title>
        <authorList>
            <person name="Wang D."/>
            <person name="Mao Y."/>
        </authorList>
    </citation>
    <scope>NUCLEOTIDE SEQUENCE</scope>
    <source>
        <tissue evidence="1">Gametophyte</tissue>
    </source>
</reference>
<dbReference type="EMBL" id="CM020619">
    <property type="protein sequence ID" value="KAK1863929.1"/>
    <property type="molecule type" value="Genomic_DNA"/>
</dbReference>
<comment type="caution">
    <text evidence="1">The sequence shown here is derived from an EMBL/GenBank/DDBJ whole genome shotgun (WGS) entry which is preliminary data.</text>
</comment>
<proteinExistence type="predicted"/>
<dbReference type="Proteomes" id="UP000798662">
    <property type="component" value="Chromosome 2"/>
</dbReference>
<protein>
    <submittedName>
        <fullName evidence="1">Uncharacterized protein</fullName>
    </submittedName>
</protein>
<name>A0ACC3C0S7_PYRYE</name>
<organism evidence="1 2">
    <name type="scientific">Pyropia yezoensis</name>
    <name type="common">Susabi-nori</name>
    <name type="synonym">Porphyra yezoensis</name>
    <dbReference type="NCBI Taxonomy" id="2788"/>
    <lineage>
        <taxon>Eukaryota</taxon>
        <taxon>Rhodophyta</taxon>
        <taxon>Bangiophyceae</taxon>
        <taxon>Bangiales</taxon>
        <taxon>Bangiaceae</taxon>
        <taxon>Pyropia</taxon>
    </lineage>
</organism>
<evidence type="ECO:0000313" key="2">
    <source>
        <dbReference type="Proteomes" id="UP000798662"/>
    </source>
</evidence>
<evidence type="ECO:0000313" key="1">
    <source>
        <dbReference type="EMBL" id="KAK1863929.1"/>
    </source>
</evidence>
<accession>A0ACC3C0S7</accession>
<gene>
    <name evidence="1" type="ORF">I4F81_006482</name>
</gene>